<dbReference type="EMBL" id="JBHLTC010000036">
    <property type="protein sequence ID" value="MFC0627708.1"/>
    <property type="molecule type" value="Genomic_DNA"/>
</dbReference>
<evidence type="ECO:0000313" key="2">
    <source>
        <dbReference type="EMBL" id="MFC0627708.1"/>
    </source>
</evidence>
<accession>A0ABV6QU56</accession>
<comment type="caution">
    <text evidence="2">The sequence shown here is derived from an EMBL/GenBank/DDBJ whole genome shotgun (WGS) entry which is preliminary data.</text>
</comment>
<keyword evidence="1" id="KW-0732">Signal</keyword>
<dbReference type="RefSeq" id="WP_380052787.1">
    <property type="nucleotide sequence ID" value="NZ_JBHLTC010000036.1"/>
</dbReference>
<feature type="chain" id="PRO_5045101289" description="Secreted protein" evidence="1">
    <location>
        <begin position="28"/>
        <end position="149"/>
    </location>
</feature>
<sequence>MKTRVLKAAVGAAAVLGGLMVATPAQATDGPVAAQVYYPGTSGSGGVAKASLDFTSRTRVVYNNLTVRDVCPGDNLPVRAYVEVVFTNGAIRRVNMGSDTNGCGSDGTNLGDYIATGSSSIAKAGVRVCVYNSTQLLRCKTAFRDNPYT</sequence>
<gene>
    <name evidence="2" type="ORF">ACFFGN_26780</name>
</gene>
<organism evidence="2 3">
    <name type="scientific">Kribbella deserti</name>
    <dbReference type="NCBI Taxonomy" id="1926257"/>
    <lineage>
        <taxon>Bacteria</taxon>
        <taxon>Bacillati</taxon>
        <taxon>Actinomycetota</taxon>
        <taxon>Actinomycetes</taxon>
        <taxon>Propionibacteriales</taxon>
        <taxon>Kribbellaceae</taxon>
        <taxon>Kribbella</taxon>
    </lineage>
</organism>
<evidence type="ECO:0008006" key="4">
    <source>
        <dbReference type="Google" id="ProtNLM"/>
    </source>
</evidence>
<name>A0ABV6QU56_9ACTN</name>
<evidence type="ECO:0000256" key="1">
    <source>
        <dbReference type="SAM" id="SignalP"/>
    </source>
</evidence>
<protein>
    <recommendedName>
        <fullName evidence="4">Secreted protein</fullName>
    </recommendedName>
</protein>
<keyword evidence="3" id="KW-1185">Reference proteome</keyword>
<evidence type="ECO:0000313" key="3">
    <source>
        <dbReference type="Proteomes" id="UP001589890"/>
    </source>
</evidence>
<feature type="signal peptide" evidence="1">
    <location>
        <begin position="1"/>
        <end position="27"/>
    </location>
</feature>
<proteinExistence type="predicted"/>
<dbReference type="Proteomes" id="UP001589890">
    <property type="component" value="Unassembled WGS sequence"/>
</dbReference>
<reference evidence="2 3" key="1">
    <citation type="submission" date="2024-09" db="EMBL/GenBank/DDBJ databases">
        <authorList>
            <person name="Sun Q."/>
            <person name="Mori K."/>
        </authorList>
    </citation>
    <scope>NUCLEOTIDE SEQUENCE [LARGE SCALE GENOMIC DNA]</scope>
    <source>
        <strain evidence="2 3">CGMCC 1.15906</strain>
    </source>
</reference>